<feature type="region of interest" description="Disordered" evidence="1">
    <location>
        <begin position="1"/>
        <end position="38"/>
    </location>
</feature>
<protein>
    <submittedName>
        <fullName evidence="2">Uncharacterized protein</fullName>
    </submittedName>
</protein>
<gene>
    <name evidence="2" type="ORF">JYU34_022354</name>
</gene>
<accession>A0ABQ7PRB1</accession>
<dbReference type="Proteomes" id="UP000823941">
    <property type="component" value="Chromosome 31"/>
</dbReference>
<evidence type="ECO:0000313" key="3">
    <source>
        <dbReference type="Proteomes" id="UP000823941"/>
    </source>
</evidence>
<organism evidence="2 3">
    <name type="scientific">Plutella xylostella</name>
    <name type="common">Diamondback moth</name>
    <name type="synonym">Plutella maculipennis</name>
    <dbReference type="NCBI Taxonomy" id="51655"/>
    <lineage>
        <taxon>Eukaryota</taxon>
        <taxon>Metazoa</taxon>
        <taxon>Ecdysozoa</taxon>
        <taxon>Arthropoda</taxon>
        <taxon>Hexapoda</taxon>
        <taxon>Insecta</taxon>
        <taxon>Pterygota</taxon>
        <taxon>Neoptera</taxon>
        <taxon>Endopterygota</taxon>
        <taxon>Lepidoptera</taxon>
        <taxon>Glossata</taxon>
        <taxon>Ditrysia</taxon>
        <taxon>Yponomeutoidea</taxon>
        <taxon>Plutellidae</taxon>
        <taxon>Plutella</taxon>
    </lineage>
</organism>
<reference evidence="2 3" key="1">
    <citation type="submission" date="2021-06" db="EMBL/GenBank/DDBJ databases">
        <title>A haploid diamondback moth (Plutella xylostella L.) genome assembly resolves 31 chromosomes and identifies a diamide resistance mutation.</title>
        <authorList>
            <person name="Ward C.M."/>
            <person name="Perry K.D."/>
            <person name="Baker G."/>
            <person name="Powis K."/>
            <person name="Heckel D.G."/>
            <person name="Baxter S.W."/>
        </authorList>
    </citation>
    <scope>NUCLEOTIDE SEQUENCE [LARGE SCALE GENOMIC DNA]</scope>
    <source>
        <strain evidence="2 3">LV</strain>
        <tissue evidence="2">Single pupa</tissue>
    </source>
</reference>
<evidence type="ECO:0000313" key="2">
    <source>
        <dbReference type="EMBL" id="KAG7295338.1"/>
    </source>
</evidence>
<name>A0ABQ7PRB1_PLUXY</name>
<comment type="caution">
    <text evidence="2">The sequence shown here is derived from an EMBL/GenBank/DDBJ whole genome shotgun (WGS) entry which is preliminary data.</text>
</comment>
<dbReference type="EMBL" id="JAHIBW010000031">
    <property type="protein sequence ID" value="KAG7295338.1"/>
    <property type="molecule type" value="Genomic_DNA"/>
</dbReference>
<proteinExistence type="predicted"/>
<sequence>MSNNRRQRKCILQPTDNLNKNKESVAESGSGSGLEDAPLDDEWLGAAAIFDFR</sequence>
<evidence type="ECO:0000256" key="1">
    <source>
        <dbReference type="SAM" id="MobiDB-lite"/>
    </source>
</evidence>
<keyword evidence="3" id="KW-1185">Reference proteome</keyword>